<dbReference type="VEuPathDB" id="FungiDB:EYZ11_009707"/>
<dbReference type="AlphaFoldDB" id="A0A4S3JCK2"/>
<proteinExistence type="predicted"/>
<name>A0A4S3JCK2_9EURO</name>
<evidence type="ECO:0000313" key="2">
    <source>
        <dbReference type="Proteomes" id="UP000308092"/>
    </source>
</evidence>
<comment type="caution">
    <text evidence="1">The sequence shown here is derived from an EMBL/GenBank/DDBJ whole genome shotgun (WGS) entry which is preliminary data.</text>
</comment>
<protein>
    <submittedName>
        <fullName evidence="1">Uncharacterized protein</fullName>
    </submittedName>
</protein>
<evidence type="ECO:0000313" key="1">
    <source>
        <dbReference type="EMBL" id="THC90821.1"/>
    </source>
</evidence>
<dbReference type="Proteomes" id="UP000308092">
    <property type="component" value="Unassembled WGS sequence"/>
</dbReference>
<sequence>MSNPALFSSILSNLPSWYTLQSRVLKSDLELS</sequence>
<reference evidence="1 2" key="1">
    <citation type="submission" date="2019-03" db="EMBL/GenBank/DDBJ databases">
        <title>The genome sequence of a newly discovered highly antifungal drug resistant Aspergillus species, Aspergillus tanneri NIH 1004.</title>
        <authorList>
            <person name="Mounaud S."/>
            <person name="Singh I."/>
            <person name="Joardar V."/>
            <person name="Pakala S."/>
            <person name="Pakala S."/>
            <person name="Venepally P."/>
            <person name="Hoover J."/>
            <person name="Nierman W."/>
            <person name="Chung J."/>
            <person name="Losada L."/>
        </authorList>
    </citation>
    <scope>NUCLEOTIDE SEQUENCE [LARGE SCALE GENOMIC DNA]</scope>
    <source>
        <strain evidence="1 2">NIH1004</strain>
    </source>
</reference>
<organism evidence="1 2">
    <name type="scientific">Aspergillus tanneri</name>
    <dbReference type="NCBI Taxonomy" id="1220188"/>
    <lineage>
        <taxon>Eukaryota</taxon>
        <taxon>Fungi</taxon>
        <taxon>Dikarya</taxon>
        <taxon>Ascomycota</taxon>
        <taxon>Pezizomycotina</taxon>
        <taxon>Eurotiomycetes</taxon>
        <taxon>Eurotiomycetidae</taxon>
        <taxon>Eurotiales</taxon>
        <taxon>Aspergillaceae</taxon>
        <taxon>Aspergillus</taxon>
        <taxon>Aspergillus subgen. Circumdati</taxon>
    </lineage>
</organism>
<gene>
    <name evidence="1" type="ORF">EYZ11_009707</name>
</gene>
<dbReference type="EMBL" id="SOSA01000477">
    <property type="protein sequence ID" value="THC90821.1"/>
    <property type="molecule type" value="Genomic_DNA"/>
</dbReference>
<accession>A0A4S3JCK2</accession>
<keyword evidence="2" id="KW-1185">Reference proteome</keyword>